<dbReference type="Proteomes" id="UP000306585">
    <property type="component" value="Unassembled WGS sequence"/>
</dbReference>
<evidence type="ECO:0000256" key="5">
    <source>
        <dbReference type="ARBA" id="ARBA00022989"/>
    </source>
</evidence>
<keyword evidence="10" id="KW-1185">Reference proteome</keyword>
<feature type="transmembrane region" description="Helical" evidence="8">
    <location>
        <begin position="350"/>
        <end position="376"/>
    </location>
</feature>
<keyword evidence="6 8" id="KW-0472">Membrane</keyword>
<dbReference type="InterPro" id="IPR001991">
    <property type="entry name" value="Na-dicarboxylate_symporter"/>
</dbReference>
<dbReference type="InterPro" id="IPR018107">
    <property type="entry name" value="Na-dicarboxylate_symporter_CS"/>
</dbReference>
<feature type="transmembrane region" description="Helical" evidence="8">
    <location>
        <begin position="80"/>
        <end position="100"/>
    </location>
</feature>
<reference evidence="9 10" key="1">
    <citation type="journal article" date="2019" name="Appl. Environ. Microbiol.">
        <title>Environmental Evidence and Genomic Insight of Iron-oxidizing Bacteria Preference Towards More Corrosion Resistant Stainless Steel at Higher Salinities.</title>
        <authorList>
            <person name="Garrison C.E."/>
            <person name="Price K.A."/>
            <person name="Field E.K."/>
        </authorList>
    </citation>
    <scope>NUCLEOTIDE SEQUENCE [LARGE SCALE GENOMIC DNA]</scope>
    <source>
        <strain evidence="9 10">P3</strain>
    </source>
</reference>
<dbReference type="GO" id="GO:0015293">
    <property type="term" value="F:symporter activity"/>
    <property type="evidence" value="ECO:0007669"/>
    <property type="project" value="UniProtKB-KW"/>
</dbReference>
<protein>
    <submittedName>
        <fullName evidence="9">Dicarboxylate/amino acid:cation symporter</fullName>
    </submittedName>
</protein>
<dbReference type="Gene3D" id="1.10.3860.10">
    <property type="entry name" value="Sodium:dicarboxylate symporter"/>
    <property type="match status" value="1"/>
</dbReference>
<dbReference type="InterPro" id="IPR036458">
    <property type="entry name" value="Na:dicarbo_symporter_sf"/>
</dbReference>
<evidence type="ECO:0000256" key="8">
    <source>
        <dbReference type="SAM" id="Phobius"/>
    </source>
</evidence>
<keyword evidence="4" id="KW-0769">Symport</keyword>
<evidence type="ECO:0000313" key="9">
    <source>
        <dbReference type="EMBL" id="TLS68611.1"/>
    </source>
</evidence>
<evidence type="ECO:0000256" key="7">
    <source>
        <dbReference type="ARBA" id="ARBA00023180"/>
    </source>
</evidence>
<dbReference type="Pfam" id="PF00375">
    <property type="entry name" value="SDF"/>
    <property type="match status" value="1"/>
</dbReference>
<accession>A0A5R9GQR4</accession>
<dbReference type="PROSITE" id="PS00714">
    <property type="entry name" value="NA_DICARBOXYL_SYMP_2"/>
    <property type="match status" value="1"/>
</dbReference>
<feature type="transmembrane region" description="Helical" evidence="8">
    <location>
        <begin position="221"/>
        <end position="243"/>
    </location>
</feature>
<name>A0A5R9GQR4_9PROT</name>
<dbReference type="AlphaFoldDB" id="A0A5R9GQR4"/>
<gene>
    <name evidence="9" type="ORF">FEF65_02580</name>
</gene>
<dbReference type="PRINTS" id="PR00173">
    <property type="entry name" value="EDTRNSPORT"/>
</dbReference>
<dbReference type="PANTHER" id="PTHR11958:SF63">
    <property type="entry name" value="AMINO ACID TRANSPORTER"/>
    <property type="match status" value="1"/>
</dbReference>
<keyword evidence="2" id="KW-0813">Transport</keyword>
<dbReference type="RefSeq" id="WP_138238231.1">
    <property type="nucleotide sequence ID" value="NZ_VBRY01000002.1"/>
</dbReference>
<dbReference type="InterPro" id="IPR050746">
    <property type="entry name" value="DAACS"/>
</dbReference>
<keyword evidence="7" id="KW-0325">Glycoprotein</keyword>
<evidence type="ECO:0000256" key="6">
    <source>
        <dbReference type="ARBA" id="ARBA00023136"/>
    </source>
</evidence>
<evidence type="ECO:0000256" key="2">
    <source>
        <dbReference type="ARBA" id="ARBA00022448"/>
    </source>
</evidence>
<evidence type="ECO:0000313" key="10">
    <source>
        <dbReference type="Proteomes" id="UP000306585"/>
    </source>
</evidence>
<dbReference type="PANTHER" id="PTHR11958">
    <property type="entry name" value="SODIUM/DICARBOXYLATE SYMPORTER-RELATED"/>
    <property type="match status" value="1"/>
</dbReference>
<comment type="caution">
    <text evidence="9">The sequence shown here is derived from an EMBL/GenBank/DDBJ whole genome shotgun (WGS) entry which is preliminary data.</text>
</comment>
<evidence type="ECO:0000256" key="1">
    <source>
        <dbReference type="ARBA" id="ARBA00004141"/>
    </source>
</evidence>
<dbReference type="EMBL" id="VBRY01000002">
    <property type="protein sequence ID" value="TLS68611.1"/>
    <property type="molecule type" value="Genomic_DNA"/>
</dbReference>
<proteinExistence type="predicted"/>
<keyword evidence="5 8" id="KW-1133">Transmembrane helix</keyword>
<comment type="subcellular location">
    <subcellularLocation>
        <location evidence="1">Membrane</location>
        <topology evidence="1">Multi-pass membrane protein</topology>
    </subcellularLocation>
</comment>
<evidence type="ECO:0000256" key="4">
    <source>
        <dbReference type="ARBA" id="ARBA00022847"/>
    </source>
</evidence>
<dbReference type="SUPFAM" id="SSF118215">
    <property type="entry name" value="Proton glutamate symport protein"/>
    <property type="match status" value="1"/>
</dbReference>
<sequence length="407" mass="42231">MNKEKSGSGLLLAMLTAILAGGLSGYIWGPAMGSVAWLGELFLTLLKMLIVPLVAASIITGVAALGDVRNLGRMGGISITYYATTTLIAVSIGLLMANLWQPGTGVDLGASTPAHTTGDIGISDLILSLVHPNIIDAAAHMKLLPVIVFCILLAAALTTIGERGRPVIAFFDGLNEAMMRIVEWIMLFAPVGVFALIASRLGEAGGGEAFLAQLTGLGRYVLAVISGLLTHAAVLCMLLMLLARRPVIQYLGYMGTPLMTAFSTASSSATLPLTMEAVQQAGVNEKARRFVLPLGATINMDGTALYEAVAVLFIAQAYGIELGFGQQLVVLLTATMAAIGAAGIPEAGLVTMVMVLEAVGLPLEGIGLILAVDWFLDRCRTTVNVFGDSVGAAVVGYLTSPDKKAGN</sequence>
<feature type="transmembrane region" description="Helical" evidence="8">
    <location>
        <begin position="49"/>
        <end position="68"/>
    </location>
</feature>
<feature type="transmembrane region" description="Helical" evidence="8">
    <location>
        <begin position="327"/>
        <end position="344"/>
    </location>
</feature>
<evidence type="ECO:0000256" key="3">
    <source>
        <dbReference type="ARBA" id="ARBA00022692"/>
    </source>
</evidence>
<dbReference type="GO" id="GO:0016020">
    <property type="term" value="C:membrane"/>
    <property type="evidence" value="ECO:0007669"/>
    <property type="project" value="UniProtKB-SubCell"/>
</dbReference>
<feature type="transmembrane region" description="Helical" evidence="8">
    <location>
        <begin position="181"/>
        <end position="201"/>
    </location>
</feature>
<feature type="transmembrane region" description="Helical" evidence="8">
    <location>
        <begin position="143"/>
        <end position="160"/>
    </location>
</feature>
<dbReference type="GO" id="GO:1902475">
    <property type="term" value="P:L-alpha-amino acid transmembrane transport"/>
    <property type="evidence" value="ECO:0007669"/>
    <property type="project" value="UniProtKB-ARBA"/>
</dbReference>
<organism evidence="9 10">
    <name type="scientific">Mariprofundus erugo</name>
    <dbReference type="NCBI Taxonomy" id="2528639"/>
    <lineage>
        <taxon>Bacteria</taxon>
        <taxon>Pseudomonadati</taxon>
        <taxon>Pseudomonadota</taxon>
        <taxon>Candidatius Mariprofundia</taxon>
        <taxon>Mariprofundales</taxon>
        <taxon>Mariprofundaceae</taxon>
        <taxon>Mariprofundus</taxon>
    </lineage>
</organism>
<keyword evidence="3 8" id="KW-0812">Transmembrane</keyword>